<evidence type="ECO:0000256" key="7">
    <source>
        <dbReference type="ARBA" id="ARBA00056181"/>
    </source>
</evidence>
<keyword evidence="6 8" id="KW-0592">Phosphate transport</keyword>
<comment type="subunit">
    <text evidence="3 8">Homodimer.</text>
</comment>
<organism evidence="10 11">
    <name type="scientific">Telmatocola sphagniphila</name>
    <dbReference type="NCBI Taxonomy" id="1123043"/>
    <lineage>
        <taxon>Bacteria</taxon>
        <taxon>Pseudomonadati</taxon>
        <taxon>Planctomycetota</taxon>
        <taxon>Planctomycetia</taxon>
        <taxon>Gemmatales</taxon>
        <taxon>Gemmataceae</taxon>
    </lineage>
</organism>
<dbReference type="PANTHER" id="PTHR42930">
    <property type="entry name" value="PHOSPHATE-SPECIFIC TRANSPORT SYSTEM ACCESSORY PROTEIN PHOU"/>
    <property type="match status" value="1"/>
</dbReference>
<dbReference type="Proteomes" id="UP000676194">
    <property type="component" value="Chromosome"/>
</dbReference>
<reference evidence="10" key="1">
    <citation type="submission" date="2021-05" db="EMBL/GenBank/DDBJ databases">
        <title>Complete genome sequence of the cellulolytic planctomycete Telmatocola sphagniphila SP2T and characterization of the first cellulase from planctomycetes.</title>
        <authorList>
            <person name="Rakitin A.L."/>
            <person name="Beletsky A.V."/>
            <person name="Naumoff D.G."/>
            <person name="Kulichevskaya I.S."/>
            <person name="Mardanov A.V."/>
            <person name="Ravin N.V."/>
            <person name="Dedysh S.N."/>
        </authorList>
    </citation>
    <scope>NUCLEOTIDE SEQUENCE</scope>
    <source>
        <strain evidence="10">SP2T</strain>
    </source>
</reference>
<comment type="function">
    <text evidence="7 8">Plays a role in the regulation of phosphate uptake.</text>
</comment>
<keyword evidence="4 8" id="KW-0813">Transport</keyword>
<name>A0A8E6B628_9BACT</name>
<evidence type="ECO:0000256" key="3">
    <source>
        <dbReference type="ARBA" id="ARBA00011738"/>
    </source>
</evidence>
<accession>A0A8E6B628</accession>
<sequence>MSKHLERDLENLQKQIVSLAGMVEDSIYKAILALLEHDRSLAQEVIEGDNRIDVLENNVVEECLKILALHQPVARDLRRIATVFMIAADLERMADLAADISERSIDVPIGHSVPEKLRRMTDLATGLVHQSLDSFVKSDSSLARKVIRMDDDVDRYHAEIINELRDEMKRSPDLIDPCLSLFTATRHIERIADHATNIAEDVIYLVEGEIVRHRPEAIVTGI</sequence>
<keyword evidence="11" id="KW-1185">Reference proteome</keyword>
<evidence type="ECO:0000256" key="2">
    <source>
        <dbReference type="ARBA" id="ARBA00008107"/>
    </source>
</evidence>
<dbReference type="PIRSF" id="PIRSF003107">
    <property type="entry name" value="PhoU"/>
    <property type="match status" value="1"/>
</dbReference>
<dbReference type="AlphaFoldDB" id="A0A8E6B628"/>
<evidence type="ECO:0000256" key="1">
    <source>
        <dbReference type="ARBA" id="ARBA00004496"/>
    </source>
</evidence>
<dbReference type="GO" id="GO:0045936">
    <property type="term" value="P:negative regulation of phosphate metabolic process"/>
    <property type="evidence" value="ECO:0007669"/>
    <property type="project" value="InterPro"/>
</dbReference>
<dbReference type="GO" id="GO:0006817">
    <property type="term" value="P:phosphate ion transport"/>
    <property type="evidence" value="ECO:0007669"/>
    <property type="project" value="UniProtKB-KW"/>
</dbReference>
<dbReference type="GO" id="GO:0005737">
    <property type="term" value="C:cytoplasm"/>
    <property type="evidence" value="ECO:0007669"/>
    <property type="project" value="UniProtKB-SubCell"/>
</dbReference>
<dbReference type="InterPro" id="IPR028366">
    <property type="entry name" value="PhoU"/>
</dbReference>
<dbReference type="KEGG" id="tsph:KIH39_01120"/>
<evidence type="ECO:0000256" key="5">
    <source>
        <dbReference type="ARBA" id="ARBA00022490"/>
    </source>
</evidence>
<dbReference type="InterPro" id="IPR026022">
    <property type="entry name" value="PhoU_dom"/>
</dbReference>
<dbReference type="PANTHER" id="PTHR42930:SF3">
    <property type="entry name" value="PHOSPHATE-SPECIFIC TRANSPORT SYSTEM ACCESSORY PROTEIN PHOU"/>
    <property type="match status" value="1"/>
</dbReference>
<evidence type="ECO:0000256" key="6">
    <source>
        <dbReference type="ARBA" id="ARBA00022592"/>
    </source>
</evidence>
<dbReference type="FunFam" id="1.20.58.220:FF:000004">
    <property type="entry name" value="Phosphate-specific transport system accessory protein PhoU"/>
    <property type="match status" value="1"/>
</dbReference>
<dbReference type="Gene3D" id="1.20.58.220">
    <property type="entry name" value="Phosphate transport system protein phou homolog 2, domain 2"/>
    <property type="match status" value="1"/>
</dbReference>
<dbReference type="InterPro" id="IPR038078">
    <property type="entry name" value="PhoU-like_sf"/>
</dbReference>
<dbReference type="GO" id="GO:0030643">
    <property type="term" value="P:intracellular phosphate ion homeostasis"/>
    <property type="evidence" value="ECO:0007669"/>
    <property type="project" value="InterPro"/>
</dbReference>
<dbReference type="RefSeq" id="WP_213497440.1">
    <property type="nucleotide sequence ID" value="NZ_CP074694.1"/>
</dbReference>
<comment type="subcellular location">
    <subcellularLocation>
        <location evidence="1 8">Cytoplasm</location>
    </subcellularLocation>
</comment>
<gene>
    <name evidence="10" type="primary">phoU</name>
    <name evidence="10" type="ORF">KIH39_01120</name>
</gene>
<evidence type="ECO:0000256" key="4">
    <source>
        <dbReference type="ARBA" id="ARBA00022448"/>
    </source>
</evidence>
<feature type="domain" description="PhoU" evidence="9">
    <location>
        <begin position="17"/>
        <end position="103"/>
    </location>
</feature>
<proteinExistence type="inferred from homology"/>
<dbReference type="NCBIfam" id="TIGR02135">
    <property type="entry name" value="phoU_full"/>
    <property type="match status" value="1"/>
</dbReference>
<keyword evidence="5 8" id="KW-0963">Cytoplasm</keyword>
<feature type="domain" description="PhoU" evidence="9">
    <location>
        <begin position="117"/>
        <end position="202"/>
    </location>
</feature>
<dbReference type="SUPFAM" id="SSF109755">
    <property type="entry name" value="PhoU-like"/>
    <property type="match status" value="1"/>
</dbReference>
<dbReference type="Pfam" id="PF01895">
    <property type="entry name" value="PhoU"/>
    <property type="match status" value="2"/>
</dbReference>
<evidence type="ECO:0000313" key="10">
    <source>
        <dbReference type="EMBL" id="QVL32548.1"/>
    </source>
</evidence>
<protein>
    <recommendedName>
        <fullName evidence="8">Phosphate-specific transport system accessory protein PhoU</fullName>
    </recommendedName>
</protein>
<dbReference type="EMBL" id="CP074694">
    <property type="protein sequence ID" value="QVL32548.1"/>
    <property type="molecule type" value="Genomic_DNA"/>
</dbReference>
<evidence type="ECO:0000256" key="8">
    <source>
        <dbReference type="PIRNR" id="PIRNR003107"/>
    </source>
</evidence>
<evidence type="ECO:0000313" key="11">
    <source>
        <dbReference type="Proteomes" id="UP000676194"/>
    </source>
</evidence>
<comment type="similarity">
    <text evidence="2 8">Belongs to the PhoU family.</text>
</comment>
<evidence type="ECO:0000259" key="9">
    <source>
        <dbReference type="Pfam" id="PF01895"/>
    </source>
</evidence>